<dbReference type="InterPro" id="IPR001841">
    <property type="entry name" value="Znf_RING"/>
</dbReference>
<feature type="repeat" description="RCC1" evidence="6">
    <location>
        <begin position="277"/>
        <end position="328"/>
    </location>
</feature>
<evidence type="ECO:0000256" key="7">
    <source>
        <dbReference type="SAM" id="Coils"/>
    </source>
</evidence>
<dbReference type="InterPro" id="IPR011011">
    <property type="entry name" value="Znf_FYVE_PHD"/>
</dbReference>
<evidence type="ECO:0000256" key="4">
    <source>
        <dbReference type="ARBA" id="ARBA00022833"/>
    </source>
</evidence>
<dbReference type="Proteomes" id="UP000886520">
    <property type="component" value="Chromosome 2"/>
</dbReference>
<feature type="domain" description="BRX" evidence="10">
    <location>
        <begin position="991"/>
        <end position="1046"/>
    </location>
</feature>
<feature type="domain" description="RING-type" evidence="8">
    <location>
        <begin position="613"/>
        <end position="664"/>
    </location>
</feature>
<evidence type="ECO:0000259" key="10">
    <source>
        <dbReference type="PROSITE" id="PS51514"/>
    </source>
</evidence>
<dbReference type="InterPro" id="IPR027988">
    <property type="entry name" value="BRX_N"/>
</dbReference>
<dbReference type="PROSITE" id="PS50178">
    <property type="entry name" value="ZF_FYVE"/>
    <property type="match status" value="1"/>
</dbReference>
<dbReference type="Gene3D" id="2.130.10.30">
    <property type="entry name" value="Regulator of chromosome condensation 1/beta-lactamase-inhibitor protein II"/>
    <property type="match status" value="2"/>
</dbReference>
<dbReference type="InterPro" id="IPR013591">
    <property type="entry name" value="Brevis_radix_dom"/>
</dbReference>
<evidence type="ECO:0000256" key="3">
    <source>
        <dbReference type="ARBA" id="ARBA00022771"/>
    </source>
</evidence>
<dbReference type="Pfam" id="PF08381">
    <property type="entry name" value="BRX"/>
    <property type="match status" value="1"/>
</dbReference>
<comment type="caution">
    <text evidence="11">The sequence shown here is derived from an EMBL/GenBank/DDBJ whole genome shotgun (WGS) entry which is preliminary data.</text>
</comment>
<proteinExistence type="predicted"/>
<dbReference type="PROSITE" id="PS50012">
    <property type="entry name" value="RCC1_3"/>
    <property type="match status" value="7"/>
</dbReference>
<dbReference type="PROSITE" id="PS00626">
    <property type="entry name" value="RCC1_2"/>
    <property type="match status" value="3"/>
</dbReference>
<dbReference type="FunFam" id="2.130.10.30:FF:000028">
    <property type="entry name" value="PH, RCC1 and FYVE domains-containing protein 1"/>
    <property type="match status" value="1"/>
</dbReference>
<name>A0A9D4V880_ADICA</name>
<feature type="coiled-coil region" evidence="7">
    <location>
        <begin position="808"/>
        <end position="849"/>
    </location>
</feature>
<feature type="domain" description="FYVE-type" evidence="9">
    <location>
        <begin position="607"/>
        <end position="669"/>
    </location>
</feature>
<dbReference type="PRINTS" id="PR00633">
    <property type="entry name" value="RCCNDNSATION"/>
</dbReference>
<dbReference type="EMBL" id="JABFUD020000003">
    <property type="protein sequence ID" value="KAI5081676.1"/>
    <property type="molecule type" value="Genomic_DNA"/>
</dbReference>
<dbReference type="GO" id="GO:0008270">
    <property type="term" value="F:zinc ion binding"/>
    <property type="evidence" value="ECO:0007669"/>
    <property type="project" value="UniProtKB-KW"/>
</dbReference>
<accession>A0A9D4V880</accession>
<dbReference type="InterPro" id="IPR011993">
    <property type="entry name" value="PH-like_dom_sf"/>
</dbReference>
<evidence type="ECO:0000256" key="6">
    <source>
        <dbReference type="PROSITE-ProRule" id="PRU00235"/>
    </source>
</evidence>
<dbReference type="Pfam" id="PF13713">
    <property type="entry name" value="BRX_N"/>
    <property type="match status" value="1"/>
</dbReference>
<evidence type="ECO:0000259" key="8">
    <source>
        <dbReference type="PROSITE" id="PS50089"/>
    </source>
</evidence>
<dbReference type="InterPro" id="IPR000306">
    <property type="entry name" value="Znf_FYVE"/>
</dbReference>
<keyword evidence="4" id="KW-0862">Zinc</keyword>
<keyword evidence="12" id="KW-1185">Reference proteome</keyword>
<dbReference type="PANTHER" id="PTHR22870:SF437">
    <property type="entry name" value="REGULATOR OF CHROMOSOME CONDENSATION (RCC1) FAMILY WITH FYVE ZINC FINGER DOMAIN-CONTAINING PROTEIN"/>
    <property type="match status" value="1"/>
</dbReference>
<reference evidence="11" key="1">
    <citation type="submission" date="2021-01" db="EMBL/GenBank/DDBJ databases">
        <title>Adiantum capillus-veneris genome.</title>
        <authorList>
            <person name="Fang Y."/>
            <person name="Liao Q."/>
        </authorList>
    </citation>
    <scope>NUCLEOTIDE SEQUENCE</scope>
    <source>
        <strain evidence="11">H3</strain>
        <tissue evidence="11">Leaf</tissue>
    </source>
</reference>
<feature type="repeat" description="RCC1" evidence="6">
    <location>
        <begin position="216"/>
        <end position="276"/>
    </location>
</feature>
<feature type="repeat" description="RCC1" evidence="6">
    <location>
        <begin position="551"/>
        <end position="602"/>
    </location>
</feature>
<organism evidence="11 12">
    <name type="scientific">Adiantum capillus-veneris</name>
    <name type="common">Maidenhair fern</name>
    <dbReference type="NCBI Taxonomy" id="13818"/>
    <lineage>
        <taxon>Eukaryota</taxon>
        <taxon>Viridiplantae</taxon>
        <taxon>Streptophyta</taxon>
        <taxon>Embryophyta</taxon>
        <taxon>Tracheophyta</taxon>
        <taxon>Polypodiopsida</taxon>
        <taxon>Polypodiidae</taxon>
        <taxon>Polypodiales</taxon>
        <taxon>Pteridineae</taxon>
        <taxon>Pteridaceae</taxon>
        <taxon>Vittarioideae</taxon>
        <taxon>Adiantum</taxon>
    </lineage>
</organism>
<dbReference type="SUPFAM" id="SSF57903">
    <property type="entry name" value="FYVE/PHD zinc finger"/>
    <property type="match status" value="1"/>
</dbReference>
<dbReference type="InterPro" id="IPR017455">
    <property type="entry name" value="Znf_FYVE-rel"/>
</dbReference>
<dbReference type="Pfam" id="PF16457">
    <property type="entry name" value="PH_12"/>
    <property type="match status" value="1"/>
</dbReference>
<evidence type="ECO:0000256" key="5">
    <source>
        <dbReference type="PROSITE-ProRule" id="PRU00175"/>
    </source>
</evidence>
<dbReference type="SUPFAM" id="SSF50985">
    <property type="entry name" value="RCC1/BLIP-II"/>
    <property type="match status" value="1"/>
</dbReference>
<feature type="repeat" description="RCC1" evidence="6">
    <location>
        <begin position="329"/>
        <end position="382"/>
    </location>
</feature>
<dbReference type="InterPro" id="IPR051210">
    <property type="entry name" value="Ub_ligase/GEF_domain"/>
</dbReference>
<feature type="repeat" description="RCC1" evidence="6">
    <location>
        <begin position="447"/>
        <end position="498"/>
    </location>
</feature>
<keyword evidence="7" id="KW-0175">Coiled coil</keyword>
<protein>
    <submittedName>
        <fullName evidence="11">Uncharacterized protein</fullName>
    </submittedName>
</protein>
<dbReference type="Gene3D" id="2.30.29.30">
    <property type="entry name" value="Pleckstrin-homology domain (PH domain)/Phosphotyrosine-binding domain (PTB)"/>
    <property type="match status" value="1"/>
</dbReference>
<keyword evidence="3 5" id="KW-0863">Zinc-finger</keyword>
<evidence type="ECO:0000313" key="11">
    <source>
        <dbReference type="EMBL" id="KAI5081676.1"/>
    </source>
</evidence>
<dbReference type="AlphaFoldDB" id="A0A9D4V880"/>
<keyword evidence="1" id="KW-0479">Metal-binding</keyword>
<evidence type="ECO:0000259" key="9">
    <source>
        <dbReference type="PROSITE" id="PS50178"/>
    </source>
</evidence>
<dbReference type="Pfam" id="PF00415">
    <property type="entry name" value="RCC1"/>
    <property type="match status" value="6"/>
</dbReference>
<dbReference type="OrthoDB" id="5981550at2759"/>
<dbReference type="Pfam" id="PF01363">
    <property type="entry name" value="FYVE"/>
    <property type="match status" value="1"/>
</dbReference>
<dbReference type="InterPro" id="IPR013083">
    <property type="entry name" value="Znf_RING/FYVE/PHD"/>
</dbReference>
<keyword evidence="2" id="KW-0677">Repeat</keyword>
<feature type="repeat" description="RCC1" evidence="6">
    <location>
        <begin position="383"/>
        <end position="434"/>
    </location>
</feature>
<evidence type="ECO:0000256" key="1">
    <source>
        <dbReference type="ARBA" id="ARBA00022723"/>
    </source>
</evidence>
<dbReference type="InterPro" id="IPR009091">
    <property type="entry name" value="RCC1/BLIP-II"/>
</dbReference>
<evidence type="ECO:0000313" key="12">
    <source>
        <dbReference type="Proteomes" id="UP000886520"/>
    </source>
</evidence>
<dbReference type="CDD" id="cd00065">
    <property type="entry name" value="FYVE_like_SF"/>
    <property type="match status" value="1"/>
</dbReference>
<dbReference type="PROSITE" id="PS51514">
    <property type="entry name" value="BRX"/>
    <property type="match status" value="1"/>
</dbReference>
<dbReference type="SMART" id="SM00064">
    <property type="entry name" value="FYVE"/>
    <property type="match status" value="1"/>
</dbReference>
<dbReference type="PANTHER" id="PTHR22870">
    <property type="entry name" value="REGULATOR OF CHROMOSOME CONDENSATION"/>
    <property type="match status" value="1"/>
</dbReference>
<dbReference type="Gene3D" id="3.30.40.10">
    <property type="entry name" value="Zinc/RING finger domain, C3HC4 (zinc finger)"/>
    <property type="match status" value="1"/>
</dbReference>
<dbReference type="PROSITE" id="PS50089">
    <property type="entry name" value="ZF_RING_2"/>
    <property type="match status" value="1"/>
</dbReference>
<feature type="repeat" description="RCC1" evidence="6">
    <location>
        <begin position="499"/>
        <end position="550"/>
    </location>
</feature>
<dbReference type="InterPro" id="IPR001849">
    <property type="entry name" value="PH_domain"/>
</dbReference>
<evidence type="ECO:0000256" key="2">
    <source>
        <dbReference type="ARBA" id="ARBA00022737"/>
    </source>
</evidence>
<dbReference type="SUPFAM" id="SSF50729">
    <property type="entry name" value="PH domain-like"/>
    <property type="match status" value="1"/>
</dbReference>
<gene>
    <name evidence="11" type="ORF">GOP47_0001419</name>
</gene>
<dbReference type="InterPro" id="IPR000408">
    <property type="entry name" value="Reg_chr_condens"/>
</dbReference>
<sequence length="1063" mass="116398">MQDEKTLIWYCGREEFQLSLSSVTRIVPGQRTANFQRHPQPDKEYQSFSLIFGNEEQSLDLVCKDKEQAELWFIGLKALISGDGQPHRTRLDRKNGPSFLLDTSSPVGYLRRTHTIGSDLIQQQDNSGTQWRHNISGSSPNSDLYKNISSITTSTTELQKNYQLNSLLGSSLHSNDLEVGSENCKDSVSEGFRVSLSSVISSSSQGSAQDESETLGDVYIWGEGAGDGLLGGGMRVGATGGFNVDALLPKHLESAVMLDAQNIACGNRHAALVNRQGDLFCWGEESGGRLGHGINADVPQPRLVDTLAHSNAEFVACGHNHTCVITVTGDLYTWGNGSQSIGLLGHGNDVSHWVPRRVTLPEGVQVATVACGPWHTAFITLAGQLFTFGDGTFGVLGHGDKANQAYPKEVESLKGLKTIKVACGIWHSAAVVEVIMGASAGSTCASGKLFTWGDGDKGCLGQGAKETRLLPTCVSSLVDYDFRQVACGHNLTVALTTSGQVYTMGSSVFGQLGDPLAKGQTPGLVEGKLWEAFVEEIACGAHHVVVLTSKTDVYTWGKGSNGQLGHGDVQNRNTPTKVEAFKGKQVKSIACGSNCTAAICLHKMFTGADQSICSACRTPFMFTRKRHNCYNCGHAFCHTCSNKKILRAKLAPNPKKAYRVCDACYVKIRTTECGTLSQTKTATGVSMAHSLMNKDKKNKPEVRSNIKQLFTPRLPLFEQQQSLEGVPFGRQNKKHESLRRVSPTPSDFVSWGHYGTHNEGDFSRALVKASTQPTSRSIKSLNSESPSLSQSTIFEPRYDASGCKDVTVNDLRETNKALREDLSRLGDQLEKLKQQFLLQEEKLQLATKEMEVGKMVAEKETAKSRVAKEVIKSLTLQLKALAPKVADKLHIQNGSNTLTVCQPEDQGACRALPASSGGSMSEIGLEVSKPYKDWRDIFSNNCDMEGERSIPPTPSRSQHTARPYFPSRKQSGCHFRVTTSVSTPADTHAEREWVEQDEPGVYITFVSSPGGSKDLRRVRFSRKKFTESQAELWWTENKLRVYQQHNMLWNSSSLRVPHEFKSP</sequence>